<reference evidence="2" key="1">
    <citation type="submission" date="2017-04" db="EMBL/GenBank/DDBJ databases">
        <authorList>
            <person name="Varghese N."/>
            <person name="Submissions S."/>
        </authorList>
    </citation>
    <scope>NUCLEOTIDE SEQUENCE [LARGE SCALE GENOMIC DNA]</scope>
    <source>
        <strain evidence="2">DSM 23072</strain>
    </source>
</reference>
<dbReference type="InterPro" id="IPR036770">
    <property type="entry name" value="Ankyrin_rpt-contain_sf"/>
</dbReference>
<gene>
    <name evidence="1" type="ORF">SAMN05660772_02853</name>
</gene>
<dbReference type="Proteomes" id="UP000192408">
    <property type="component" value="Unassembled WGS sequence"/>
</dbReference>
<keyword evidence="2" id="KW-1185">Reference proteome</keyword>
<name>A0A1W1V5P7_9PAST</name>
<sequence length="170" mass="18649">QKITRLLLEAGANPNIVSDVDFPRYQAEGISGATASGREKYLPLYFETQRAPIEDVHLLLKYGADPNQILKDGNLYLAVLLAAAQSMAVLDRYESDLDSISRIKLLLEYGLDIKRQTQIAAITNPICGAYNSSHIDTVLFILDNGGDATACGEKLVAWINKDLARKINPS</sequence>
<dbReference type="EMBL" id="FWWV01000054">
    <property type="protein sequence ID" value="SMB88692.1"/>
    <property type="molecule type" value="Genomic_DNA"/>
</dbReference>
<protein>
    <submittedName>
        <fullName evidence="1">Uncharacterized protein</fullName>
    </submittedName>
</protein>
<accession>A0A1W1V5P7</accession>
<evidence type="ECO:0000313" key="1">
    <source>
        <dbReference type="EMBL" id="SMB88692.1"/>
    </source>
</evidence>
<dbReference type="AlphaFoldDB" id="A0A1W1V5P7"/>
<dbReference type="Gene3D" id="1.25.40.20">
    <property type="entry name" value="Ankyrin repeat-containing domain"/>
    <property type="match status" value="1"/>
</dbReference>
<feature type="non-terminal residue" evidence="1">
    <location>
        <position position="1"/>
    </location>
</feature>
<organism evidence="1 2">
    <name type="scientific">Pasteurella testudinis DSM 23072</name>
    <dbReference type="NCBI Taxonomy" id="1122938"/>
    <lineage>
        <taxon>Bacteria</taxon>
        <taxon>Pseudomonadati</taxon>
        <taxon>Pseudomonadota</taxon>
        <taxon>Gammaproteobacteria</taxon>
        <taxon>Pasteurellales</taxon>
        <taxon>Pasteurellaceae</taxon>
        <taxon>Pasteurella</taxon>
    </lineage>
</organism>
<dbReference type="SUPFAM" id="SSF48403">
    <property type="entry name" value="Ankyrin repeat"/>
    <property type="match status" value="1"/>
</dbReference>
<dbReference type="RefSeq" id="WP_208610917.1">
    <property type="nucleotide sequence ID" value="NZ_FWWV01000054.1"/>
</dbReference>
<evidence type="ECO:0000313" key="2">
    <source>
        <dbReference type="Proteomes" id="UP000192408"/>
    </source>
</evidence>
<proteinExistence type="predicted"/>